<evidence type="ECO:0000313" key="9">
    <source>
        <dbReference type="Proteomes" id="UP000588051"/>
    </source>
</evidence>
<dbReference type="InterPro" id="IPR007060">
    <property type="entry name" value="FtsL/DivIC"/>
</dbReference>
<name>A0A850QCA8_9BURK</name>
<dbReference type="AlphaFoldDB" id="A0A850QCA8"/>
<reference evidence="8 9" key="1">
    <citation type="submission" date="2020-06" db="EMBL/GenBank/DDBJ databases">
        <authorList>
            <person name="Qiu C."/>
            <person name="Liu Z."/>
        </authorList>
    </citation>
    <scope>NUCLEOTIDE SEQUENCE [LARGE SCALE GENOMIC DNA]</scope>
    <source>
        <strain evidence="8 9">EM 1</strain>
    </source>
</reference>
<accession>A0A850QCA8</accession>
<feature type="topological domain" description="Periplasmic" evidence="7">
    <location>
        <begin position="22"/>
        <end position="109"/>
    </location>
</feature>
<keyword evidence="3 7" id="KW-0812">Transmembrane</keyword>
<dbReference type="GO" id="GO:0043093">
    <property type="term" value="P:FtsZ-dependent cytokinesis"/>
    <property type="evidence" value="ECO:0007669"/>
    <property type="project" value="UniProtKB-UniRule"/>
</dbReference>
<organism evidence="8 9">
    <name type="scientific">Undibacterium oligocarboniphilum</name>
    <dbReference type="NCBI Taxonomy" id="666702"/>
    <lineage>
        <taxon>Bacteria</taxon>
        <taxon>Pseudomonadati</taxon>
        <taxon>Pseudomonadota</taxon>
        <taxon>Betaproteobacteria</taxon>
        <taxon>Burkholderiales</taxon>
        <taxon>Oxalobacteraceae</taxon>
        <taxon>Undibacterium</taxon>
    </lineage>
</organism>
<comment type="caution">
    <text evidence="8">The sequence shown here is derived from an EMBL/GenBank/DDBJ whole genome shotgun (WGS) entry which is preliminary data.</text>
</comment>
<evidence type="ECO:0000313" key="8">
    <source>
        <dbReference type="EMBL" id="NVO78042.1"/>
    </source>
</evidence>
<protein>
    <recommendedName>
        <fullName evidence="7">Cell division protein FtsB</fullName>
    </recommendedName>
</protein>
<feature type="coiled-coil region" evidence="7">
    <location>
        <begin position="29"/>
        <end position="63"/>
    </location>
</feature>
<comment type="function">
    <text evidence="7">Essential cell division protein. May link together the upstream cell division proteins, which are predominantly cytoplasmic, with the downstream cell division proteins, which are predominantly periplasmic.</text>
</comment>
<dbReference type="Proteomes" id="UP000588051">
    <property type="component" value="Unassembled WGS sequence"/>
</dbReference>
<evidence type="ECO:0000256" key="6">
    <source>
        <dbReference type="ARBA" id="ARBA00023306"/>
    </source>
</evidence>
<evidence type="ECO:0000256" key="5">
    <source>
        <dbReference type="ARBA" id="ARBA00023136"/>
    </source>
</evidence>
<evidence type="ECO:0000256" key="3">
    <source>
        <dbReference type="ARBA" id="ARBA00022692"/>
    </source>
</evidence>
<evidence type="ECO:0000256" key="4">
    <source>
        <dbReference type="ARBA" id="ARBA00022989"/>
    </source>
</evidence>
<gene>
    <name evidence="7 8" type="primary">ftsB</name>
    <name evidence="8" type="ORF">HV832_09380</name>
</gene>
<keyword evidence="1 7" id="KW-1003">Cell membrane</keyword>
<dbReference type="EMBL" id="JABXYJ010000005">
    <property type="protein sequence ID" value="NVO78042.1"/>
    <property type="molecule type" value="Genomic_DNA"/>
</dbReference>
<feature type="topological domain" description="Cytoplasmic" evidence="7">
    <location>
        <begin position="1"/>
        <end position="3"/>
    </location>
</feature>
<sequence length="109" mass="12388">MRLITVSFAVLLLLIQYPLWLGKGGWLRVWEFERQVAQAQGRNEKLKERNAKLESEVSDLKTGTDSVEERARFELGMIKKDEIFVQILDPRAPASSVAVMPASHSPDLH</sequence>
<dbReference type="GO" id="GO:0005886">
    <property type="term" value="C:plasma membrane"/>
    <property type="evidence" value="ECO:0007669"/>
    <property type="project" value="UniProtKB-SubCell"/>
</dbReference>
<dbReference type="NCBIfam" id="NF002058">
    <property type="entry name" value="PRK00888.1"/>
    <property type="match status" value="1"/>
</dbReference>
<dbReference type="GO" id="GO:0032153">
    <property type="term" value="C:cell division site"/>
    <property type="evidence" value="ECO:0007669"/>
    <property type="project" value="UniProtKB-UniRule"/>
</dbReference>
<dbReference type="GO" id="GO:0030428">
    <property type="term" value="C:cell septum"/>
    <property type="evidence" value="ECO:0007669"/>
    <property type="project" value="TreeGrafter"/>
</dbReference>
<evidence type="ECO:0000256" key="7">
    <source>
        <dbReference type="HAMAP-Rule" id="MF_00599"/>
    </source>
</evidence>
<dbReference type="Pfam" id="PF04977">
    <property type="entry name" value="DivIC"/>
    <property type="match status" value="1"/>
</dbReference>
<dbReference type="PANTHER" id="PTHR37485">
    <property type="entry name" value="CELL DIVISION PROTEIN FTSB"/>
    <property type="match status" value="1"/>
</dbReference>
<keyword evidence="7" id="KW-0175">Coiled coil</keyword>
<evidence type="ECO:0000256" key="1">
    <source>
        <dbReference type="ARBA" id="ARBA00022475"/>
    </source>
</evidence>
<proteinExistence type="inferred from homology"/>
<keyword evidence="5 7" id="KW-0472">Membrane</keyword>
<dbReference type="RefSeq" id="WP_176803570.1">
    <property type="nucleotide sequence ID" value="NZ_JABXYJ010000005.1"/>
</dbReference>
<comment type="subcellular location">
    <subcellularLocation>
        <location evidence="7">Cell inner membrane</location>
        <topology evidence="7">Single-pass type II membrane protein</topology>
    </subcellularLocation>
    <text evidence="7">Localizes to the division septum.</text>
</comment>
<keyword evidence="2 7" id="KW-0132">Cell division</keyword>
<evidence type="ECO:0000256" key="2">
    <source>
        <dbReference type="ARBA" id="ARBA00022618"/>
    </source>
</evidence>
<keyword evidence="9" id="KW-1185">Reference proteome</keyword>
<comment type="similarity">
    <text evidence="7">Belongs to the FtsB family.</text>
</comment>
<keyword evidence="7" id="KW-0997">Cell inner membrane</keyword>
<keyword evidence="4 7" id="KW-1133">Transmembrane helix</keyword>
<keyword evidence="6 7" id="KW-0131">Cell cycle</keyword>
<dbReference type="InterPro" id="IPR023081">
    <property type="entry name" value="Cell_div_FtsB"/>
</dbReference>
<dbReference type="PANTHER" id="PTHR37485:SF1">
    <property type="entry name" value="CELL DIVISION PROTEIN FTSB"/>
    <property type="match status" value="1"/>
</dbReference>
<comment type="subunit">
    <text evidence="7">Part of a complex composed of FtsB, FtsL and FtsQ.</text>
</comment>
<dbReference type="HAMAP" id="MF_00599">
    <property type="entry name" value="FtsB"/>
    <property type="match status" value="1"/>
</dbReference>